<dbReference type="AlphaFoldDB" id="A0A9P6GIL2"/>
<dbReference type="EMBL" id="WJXW01000005">
    <property type="protein sequence ID" value="KAF9736064.1"/>
    <property type="molecule type" value="Genomic_DNA"/>
</dbReference>
<dbReference type="Gene3D" id="3.20.20.370">
    <property type="entry name" value="Glycoside hydrolase/deacetylase"/>
    <property type="match status" value="1"/>
</dbReference>
<dbReference type="GO" id="GO:0005975">
    <property type="term" value="P:carbohydrate metabolic process"/>
    <property type="evidence" value="ECO:0007669"/>
    <property type="project" value="InterPro"/>
</dbReference>
<proteinExistence type="predicted"/>
<dbReference type="PANTHER" id="PTHR47561">
    <property type="entry name" value="POLYSACCHARIDE DEACETYLASE FAMILY PROTEIN (AFU_ORTHOLOGUE AFUA_6G05030)"/>
    <property type="match status" value="1"/>
</dbReference>
<dbReference type="InterPro" id="IPR002509">
    <property type="entry name" value="NODB_dom"/>
</dbReference>
<gene>
    <name evidence="3" type="ORF">PMIN01_05979</name>
</gene>
<keyword evidence="4" id="KW-1185">Reference proteome</keyword>
<evidence type="ECO:0000313" key="3">
    <source>
        <dbReference type="EMBL" id="KAF9736064.1"/>
    </source>
</evidence>
<dbReference type="Proteomes" id="UP000756921">
    <property type="component" value="Unassembled WGS sequence"/>
</dbReference>
<feature type="compositionally biased region" description="Basic residues" evidence="1">
    <location>
        <begin position="37"/>
        <end position="47"/>
    </location>
</feature>
<comment type="caution">
    <text evidence="3">The sequence shown here is derived from an EMBL/GenBank/DDBJ whole genome shotgun (WGS) entry which is preliminary data.</text>
</comment>
<organism evidence="3 4">
    <name type="scientific">Paraphaeosphaeria minitans</name>
    <dbReference type="NCBI Taxonomy" id="565426"/>
    <lineage>
        <taxon>Eukaryota</taxon>
        <taxon>Fungi</taxon>
        <taxon>Dikarya</taxon>
        <taxon>Ascomycota</taxon>
        <taxon>Pezizomycotina</taxon>
        <taxon>Dothideomycetes</taxon>
        <taxon>Pleosporomycetidae</taxon>
        <taxon>Pleosporales</taxon>
        <taxon>Massarineae</taxon>
        <taxon>Didymosphaeriaceae</taxon>
        <taxon>Paraphaeosphaeria</taxon>
    </lineage>
</organism>
<feature type="region of interest" description="Disordered" evidence="1">
    <location>
        <begin position="27"/>
        <end position="49"/>
    </location>
</feature>
<dbReference type="OrthoDB" id="504708at2759"/>
<dbReference type="GO" id="GO:0016810">
    <property type="term" value="F:hydrolase activity, acting on carbon-nitrogen (but not peptide) bonds"/>
    <property type="evidence" value="ECO:0007669"/>
    <property type="project" value="InterPro"/>
</dbReference>
<dbReference type="Pfam" id="PF01522">
    <property type="entry name" value="Polysacc_deac_1"/>
    <property type="match status" value="1"/>
</dbReference>
<name>A0A9P6GIL2_9PLEO</name>
<evidence type="ECO:0000313" key="4">
    <source>
        <dbReference type="Proteomes" id="UP000756921"/>
    </source>
</evidence>
<protein>
    <recommendedName>
        <fullName evidence="2">NodB homology domain-containing protein</fullName>
    </recommendedName>
</protein>
<evidence type="ECO:0000256" key="1">
    <source>
        <dbReference type="SAM" id="MobiDB-lite"/>
    </source>
</evidence>
<dbReference type="SUPFAM" id="SSF88713">
    <property type="entry name" value="Glycoside hydrolase/deacetylase"/>
    <property type="match status" value="1"/>
</dbReference>
<evidence type="ECO:0000259" key="2">
    <source>
        <dbReference type="Pfam" id="PF01522"/>
    </source>
</evidence>
<accession>A0A9P6GIL2</accession>
<feature type="domain" description="NodB homology" evidence="2">
    <location>
        <begin position="51"/>
        <end position="103"/>
    </location>
</feature>
<dbReference type="PANTHER" id="PTHR47561:SF2">
    <property type="entry name" value="HYPOTHETICAL POLYSACCHARIDE DEACETYLASE (EUROFUNG)"/>
    <property type="match status" value="1"/>
</dbReference>
<reference evidence="3" key="1">
    <citation type="journal article" date="2020" name="Mol. Plant Microbe Interact.">
        <title>Genome Sequence of the Biocontrol Agent Coniothyrium minitans strain Conio (IMI 134523).</title>
        <authorList>
            <person name="Patel D."/>
            <person name="Shittu T.A."/>
            <person name="Baroncelli R."/>
            <person name="Muthumeenakshi S."/>
            <person name="Osborne T.H."/>
            <person name="Janganan T.K."/>
            <person name="Sreenivasaprasad S."/>
        </authorList>
    </citation>
    <scope>NUCLEOTIDE SEQUENCE</scope>
    <source>
        <strain evidence="3">Conio</strain>
    </source>
</reference>
<dbReference type="InterPro" id="IPR011330">
    <property type="entry name" value="Glyco_hydro/deAcase_b/a-brl"/>
</dbReference>
<sequence length="113" mass="12729">MTRSKPKSKVLFALAHRLRRPVQLVRHRPTPLQLDRRPHHGPLQRPRHSIETISTQTRVIVDSGAEIASHGYVHEAASQLTAEQERDVLNKCVEVVQGLTGERAEGESVCKED</sequence>